<dbReference type="PROSITE" id="PS50172">
    <property type="entry name" value="BRCT"/>
    <property type="match status" value="1"/>
</dbReference>
<evidence type="ECO:0000256" key="1">
    <source>
        <dbReference type="ARBA" id="ARBA00004123"/>
    </source>
</evidence>
<dbReference type="SMART" id="SM00292">
    <property type="entry name" value="BRCT"/>
    <property type="match status" value="1"/>
</dbReference>
<dbReference type="Pfam" id="PF03031">
    <property type="entry name" value="NIF"/>
    <property type="match status" value="1"/>
</dbReference>
<dbReference type="Pfam" id="PF00533">
    <property type="entry name" value="BRCT"/>
    <property type="match status" value="1"/>
</dbReference>
<sequence>MSDPCTHPVQLAGLCAVCGIDITSTVNNSLHISHSTANLTVTYDEAKRISTRSKHSLLKSSKLSLIVDLDQTVIHATVDPTVQSWLDDPSLVYPGALDDIHKFKLDDFTPLNQSCSYFVKFRPGLIDFLHELNHLYELHVYTMGTKSYAAAVCQLIDPTGSLFSERILTRDDSGSFTSKSLLRLFPTDTSMCVIIDDRADVWSDSPNLVKCNPFEFFVGIGDINAGEEEVHFDEEVGEKGGEDSDHRDHHNLSLSQQANQRPLAQRQREHRQLLSRTPDAELPRLLRILRQIHSTYYTYRNAGDDPDVAEIIPHMQRLVLRGVHLLFSAVVPLGAHIEHSPLYHLAVRYGAQVHTTYSSAITHVVAAKKGTAKVDEARREDVAHVVTPQWLIDSCNLWECRKEDSYYLDSHSRPKWPKQVQSFNDKPTTDHVDWDTADQELEDFLNEDSAEEEKGEEVKENTKKRSRKSSTPPSIDEQDLHTRTNNQSNSDTPKRHRTDNTSDDLDSLDKDTPSDNHSDSFDDFDFANQLDGVI</sequence>
<dbReference type="PROSITE" id="PS50969">
    <property type="entry name" value="FCP1"/>
    <property type="match status" value="1"/>
</dbReference>
<evidence type="ECO:0000256" key="5">
    <source>
        <dbReference type="ARBA" id="ARBA00048336"/>
    </source>
</evidence>
<dbReference type="NCBIfam" id="TIGR02250">
    <property type="entry name" value="FCP1_euk"/>
    <property type="match status" value="1"/>
</dbReference>
<protein>
    <recommendedName>
        <fullName evidence="6">RNA polymerase II subunit A C-terminal domain phosphatase</fullName>
        <ecNumber evidence="6">3.1.3.16</ecNumber>
    </recommendedName>
</protein>
<name>A0A4T0FSJ0_WALIC</name>
<dbReference type="PANTHER" id="PTHR23081:SF36">
    <property type="entry name" value="RNA POLYMERASE II SUBUNIT A C-TERMINAL DOMAIN PHOSPHATASE"/>
    <property type="match status" value="1"/>
</dbReference>
<gene>
    <name evidence="10" type="ORF">E3P86_02560</name>
</gene>
<proteinExistence type="predicted"/>
<evidence type="ECO:0000256" key="6">
    <source>
        <dbReference type="RuleBase" id="RU366066"/>
    </source>
</evidence>
<dbReference type="InterPro" id="IPR023214">
    <property type="entry name" value="HAD_sf"/>
</dbReference>
<comment type="catalytic activity">
    <reaction evidence="5 6">
        <text>O-phospho-L-threonyl-[protein] + H2O = L-threonyl-[protein] + phosphate</text>
        <dbReference type="Rhea" id="RHEA:47004"/>
        <dbReference type="Rhea" id="RHEA-COMP:11060"/>
        <dbReference type="Rhea" id="RHEA-COMP:11605"/>
        <dbReference type="ChEBI" id="CHEBI:15377"/>
        <dbReference type="ChEBI" id="CHEBI:30013"/>
        <dbReference type="ChEBI" id="CHEBI:43474"/>
        <dbReference type="ChEBI" id="CHEBI:61977"/>
        <dbReference type="EC" id="3.1.3.16"/>
    </reaction>
</comment>
<dbReference type="InterPro" id="IPR036420">
    <property type="entry name" value="BRCT_dom_sf"/>
</dbReference>
<dbReference type="GO" id="GO:0005634">
    <property type="term" value="C:nucleus"/>
    <property type="evidence" value="ECO:0007669"/>
    <property type="project" value="UniProtKB-SubCell"/>
</dbReference>
<dbReference type="InterPro" id="IPR036412">
    <property type="entry name" value="HAD-like_sf"/>
</dbReference>
<dbReference type="InterPro" id="IPR011947">
    <property type="entry name" value="FCP1_euk"/>
</dbReference>
<dbReference type="PANTHER" id="PTHR23081">
    <property type="entry name" value="RNA POLYMERASE II CTD PHOSPHATASE"/>
    <property type="match status" value="1"/>
</dbReference>
<dbReference type="AlphaFoldDB" id="A0A4T0FSJ0"/>
<keyword evidence="3 6" id="KW-0539">Nucleus</keyword>
<dbReference type="InterPro" id="IPR001357">
    <property type="entry name" value="BRCT_dom"/>
</dbReference>
<evidence type="ECO:0000313" key="10">
    <source>
        <dbReference type="EMBL" id="TIB36047.1"/>
    </source>
</evidence>
<feature type="region of interest" description="Disordered" evidence="7">
    <location>
        <begin position="409"/>
        <end position="432"/>
    </location>
</feature>
<evidence type="ECO:0000256" key="4">
    <source>
        <dbReference type="ARBA" id="ARBA00047761"/>
    </source>
</evidence>
<feature type="compositionally biased region" description="Acidic residues" evidence="7">
    <location>
        <begin position="446"/>
        <end position="455"/>
    </location>
</feature>
<feature type="region of interest" description="Disordered" evidence="7">
    <location>
        <begin position="446"/>
        <end position="534"/>
    </location>
</feature>
<evidence type="ECO:0000256" key="3">
    <source>
        <dbReference type="ARBA" id="ARBA00023242"/>
    </source>
</evidence>
<dbReference type="Gene3D" id="1.10.287.10">
    <property type="entry name" value="S15/NS1, RNA-binding"/>
    <property type="match status" value="1"/>
</dbReference>
<dbReference type="CDD" id="cd07521">
    <property type="entry name" value="HAD_FCP1-like"/>
    <property type="match status" value="1"/>
</dbReference>
<dbReference type="InterPro" id="IPR004274">
    <property type="entry name" value="FCP1_dom"/>
</dbReference>
<reference evidence="10 11" key="1">
    <citation type="submission" date="2019-03" db="EMBL/GenBank/DDBJ databases">
        <title>Sequencing 23 genomes of Wallemia ichthyophaga.</title>
        <authorList>
            <person name="Gostincar C."/>
        </authorList>
    </citation>
    <scope>NUCLEOTIDE SEQUENCE [LARGE SCALE GENOMIC DNA]</scope>
    <source>
        <strain evidence="10 11">EXF-6200</strain>
    </source>
</reference>
<comment type="subcellular location">
    <subcellularLocation>
        <location evidence="1 6">Nucleus</location>
    </subcellularLocation>
</comment>
<dbReference type="GO" id="GO:0008420">
    <property type="term" value="F:RNA polymerase II CTD heptapeptide repeat phosphatase activity"/>
    <property type="evidence" value="ECO:0007669"/>
    <property type="project" value="UniProtKB-UniRule"/>
</dbReference>
<organism evidence="10 11">
    <name type="scientific">Wallemia ichthyophaga</name>
    <dbReference type="NCBI Taxonomy" id="245174"/>
    <lineage>
        <taxon>Eukaryota</taxon>
        <taxon>Fungi</taxon>
        <taxon>Dikarya</taxon>
        <taxon>Basidiomycota</taxon>
        <taxon>Wallemiomycotina</taxon>
        <taxon>Wallemiomycetes</taxon>
        <taxon>Wallemiales</taxon>
        <taxon>Wallemiaceae</taxon>
        <taxon>Wallemia</taxon>
    </lineage>
</organism>
<feature type="domain" description="BRCT" evidence="8">
    <location>
        <begin position="315"/>
        <end position="408"/>
    </location>
</feature>
<dbReference type="SMART" id="SM00577">
    <property type="entry name" value="CPDc"/>
    <property type="match status" value="1"/>
</dbReference>
<feature type="region of interest" description="Disordered" evidence="7">
    <location>
        <begin position="254"/>
        <end position="276"/>
    </location>
</feature>
<feature type="domain" description="FCP1 homology" evidence="9">
    <location>
        <begin position="58"/>
        <end position="236"/>
    </location>
</feature>
<dbReference type="Gene3D" id="3.40.50.1000">
    <property type="entry name" value="HAD superfamily/HAD-like"/>
    <property type="match status" value="1"/>
</dbReference>
<dbReference type="CDD" id="cd17729">
    <property type="entry name" value="BRCT_CTDP1"/>
    <property type="match status" value="1"/>
</dbReference>
<comment type="function">
    <text evidence="6">This promotes the activity of RNA polymerase II.</text>
</comment>
<dbReference type="OrthoDB" id="10249888at2759"/>
<evidence type="ECO:0000259" key="8">
    <source>
        <dbReference type="PROSITE" id="PS50172"/>
    </source>
</evidence>
<dbReference type="EMBL" id="SPOI01000135">
    <property type="protein sequence ID" value="TIB36047.1"/>
    <property type="molecule type" value="Genomic_DNA"/>
</dbReference>
<feature type="compositionally biased region" description="Basic and acidic residues" evidence="7">
    <location>
        <begin position="266"/>
        <end position="276"/>
    </location>
</feature>
<dbReference type="SUPFAM" id="SSF56784">
    <property type="entry name" value="HAD-like"/>
    <property type="match status" value="1"/>
</dbReference>
<evidence type="ECO:0000256" key="2">
    <source>
        <dbReference type="ARBA" id="ARBA00022801"/>
    </source>
</evidence>
<dbReference type="SUPFAM" id="SSF52113">
    <property type="entry name" value="BRCT domain"/>
    <property type="match status" value="1"/>
</dbReference>
<dbReference type="EC" id="3.1.3.16" evidence="6"/>
<keyword evidence="2 6" id="KW-0378">Hydrolase</keyword>
<evidence type="ECO:0000313" key="11">
    <source>
        <dbReference type="Proteomes" id="UP000310689"/>
    </source>
</evidence>
<evidence type="ECO:0000259" key="9">
    <source>
        <dbReference type="PROSITE" id="PS50969"/>
    </source>
</evidence>
<evidence type="ECO:0000256" key="7">
    <source>
        <dbReference type="SAM" id="MobiDB-lite"/>
    </source>
</evidence>
<accession>A0A4T0FSJ0</accession>
<comment type="catalytic activity">
    <reaction evidence="4 6">
        <text>O-phospho-L-seryl-[protein] + H2O = L-seryl-[protein] + phosphate</text>
        <dbReference type="Rhea" id="RHEA:20629"/>
        <dbReference type="Rhea" id="RHEA-COMP:9863"/>
        <dbReference type="Rhea" id="RHEA-COMP:11604"/>
        <dbReference type="ChEBI" id="CHEBI:15377"/>
        <dbReference type="ChEBI" id="CHEBI:29999"/>
        <dbReference type="ChEBI" id="CHEBI:43474"/>
        <dbReference type="ChEBI" id="CHEBI:83421"/>
        <dbReference type="EC" id="3.1.3.16"/>
    </reaction>
</comment>
<dbReference type="InterPro" id="IPR039189">
    <property type="entry name" value="Fcp1"/>
</dbReference>
<dbReference type="Proteomes" id="UP000310689">
    <property type="component" value="Unassembled WGS sequence"/>
</dbReference>
<comment type="caution">
    <text evidence="10">The sequence shown here is derived from an EMBL/GenBank/DDBJ whole genome shotgun (WGS) entry which is preliminary data.</text>
</comment>
<dbReference type="Gene3D" id="3.40.50.10190">
    <property type="entry name" value="BRCT domain"/>
    <property type="match status" value="1"/>
</dbReference>
<feature type="compositionally biased region" description="Basic and acidic residues" evidence="7">
    <location>
        <begin position="507"/>
        <end position="520"/>
    </location>
</feature>